<keyword evidence="3" id="KW-1185">Reference proteome</keyword>
<evidence type="ECO:0000313" key="4">
    <source>
        <dbReference type="Proteomes" id="UP001139505"/>
    </source>
</evidence>
<gene>
    <name evidence="1" type="ORF">MmonteBS_37980</name>
    <name evidence="2" type="ORF">NJB18185_47620</name>
</gene>
<name>A0AA37UZK6_9MYCO</name>
<organism evidence="2 4">
    <name type="scientific">Mycobacterium montefiorense</name>
    <dbReference type="NCBI Taxonomy" id="154654"/>
    <lineage>
        <taxon>Bacteria</taxon>
        <taxon>Bacillati</taxon>
        <taxon>Actinomycetota</taxon>
        <taxon>Actinomycetes</taxon>
        <taxon>Mycobacteriales</taxon>
        <taxon>Mycobacteriaceae</taxon>
        <taxon>Mycobacterium</taxon>
        <taxon>Mycobacterium simiae complex</taxon>
    </lineage>
</organism>
<dbReference type="AlphaFoldDB" id="A0AA37UZK6"/>
<reference evidence="2" key="4">
    <citation type="submission" date="2022-04" db="EMBL/GenBank/DDBJ databases">
        <authorList>
            <person name="Komine T."/>
            <person name="Fukano H."/>
            <person name="Wada S."/>
        </authorList>
    </citation>
    <scope>NUCLEOTIDE SEQUENCE</scope>
    <source>
        <strain evidence="2">NJB18185</strain>
    </source>
</reference>
<evidence type="ECO:0000313" key="3">
    <source>
        <dbReference type="Proteomes" id="UP000245060"/>
    </source>
</evidence>
<reference evidence="3" key="2">
    <citation type="submission" date="2018-04" db="EMBL/GenBank/DDBJ databases">
        <title>Draft genome sequence of Mycobacterium montefiorense isolated from Japanese black salamander.</title>
        <authorList>
            <person name="Fukano H."/>
            <person name="Yoshida M."/>
            <person name="Shimizu A."/>
            <person name="Iwao H."/>
            <person name="Kurata O."/>
            <person name="Katayama Y."/>
            <person name="Omatsu T."/>
            <person name="Mizutani T."/>
            <person name="Wada S."/>
            <person name="Hoshino Y."/>
        </authorList>
    </citation>
    <scope>NUCLEOTIDE SEQUENCE [LARGE SCALE GENOMIC DNA]</scope>
    <source>
        <strain evidence="3">BS</strain>
    </source>
</reference>
<sequence>MPENLHSFAQQGVRMLALRNTPAINRSLGQTVPLDDSNRVVEIGQCTCGKESTHARAQNDCSLPCFAHSRISLTSYACHMDTGKRIARIELEDLPWPWVETHCRAG</sequence>
<reference evidence="2" key="3">
    <citation type="journal article" date="2022" name="Microbiol. Resour. Announc.">
        <title>Draft Genome Sequences of Eight Mycobacterium montefiorense Strains Isolated from Salamanders in Captivity.</title>
        <authorList>
            <person name="Komine T."/>
            <person name="Ihara H."/>
            <person name="Fukano H."/>
            <person name="Hoshino Y."/>
            <person name="Kurata O."/>
            <person name="Wada S."/>
        </authorList>
    </citation>
    <scope>NUCLEOTIDE SEQUENCE</scope>
    <source>
        <strain evidence="2">NJB18185</strain>
    </source>
</reference>
<evidence type="ECO:0000313" key="2">
    <source>
        <dbReference type="EMBL" id="GKU74991.1"/>
    </source>
</evidence>
<protein>
    <submittedName>
        <fullName evidence="2">Uncharacterized protein</fullName>
    </submittedName>
</protein>
<proteinExistence type="predicted"/>
<dbReference type="Proteomes" id="UP000245060">
    <property type="component" value="Unassembled WGS sequence"/>
</dbReference>
<accession>A0AA37UZK6</accession>
<dbReference type="Proteomes" id="UP001139505">
    <property type="component" value="Unassembled WGS sequence"/>
</dbReference>
<dbReference type="EMBL" id="BQYH01000065">
    <property type="protein sequence ID" value="GKU74991.1"/>
    <property type="molecule type" value="Genomic_DNA"/>
</dbReference>
<reference evidence="1" key="1">
    <citation type="journal article" date="2018" name="Genome Announc.">
        <title>Draft Genome Sequence of Mycobacterium montefiorense Isolated from Japanese Black Salamander (Hynobius nigrescens).</title>
        <authorList>
            <person name="Fukano H."/>
            <person name="Yoshida M."/>
            <person name="Shimizu A."/>
            <person name="Iwao H."/>
            <person name="Katayama Y."/>
            <person name="Omatsu T."/>
            <person name="Mizutani T."/>
            <person name="Kurata O."/>
            <person name="Wada S."/>
            <person name="Hoshino Y."/>
        </authorList>
    </citation>
    <scope>NUCLEOTIDE SEQUENCE</scope>
    <source>
        <strain evidence="1">BS</strain>
    </source>
</reference>
<dbReference type="EMBL" id="BFCH01000019">
    <property type="protein sequence ID" value="GBG39426.1"/>
    <property type="molecule type" value="Genomic_DNA"/>
</dbReference>
<comment type="caution">
    <text evidence="2">The sequence shown here is derived from an EMBL/GenBank/DDBJ whole genome shotgun (WGS) entry which is preliminary data.</text>
</comment>
<evidence type="ECO:0000313" key="1">
    <source>
        <dbReference type="EMBL" id="GBG39426.1"/>
    </source>
</evidence>